<keyword evidence="6 10" id="KW-0812">Transmembrane</keyword>
<evidence type="ECO:0000256" key="8">
    <source>
        <dbReference type="ARBA" id="ARBA00022989"/>
    </source>
</evidence>
<dbReference type="CTD" id="100288814"/>
<dbReference type="PANTHER" id="PTHR12002">
    <property type="entry name" value="CLAUDIN"/>
    <property type="match status" value="1"/>
</dbReference>
<dbReference type="GO" id="GO:0005198">
    <property type="term" value="F:structural molecule activity"/>
    <property type="evidence" value="ECO:0007669"/>
    <property type="project" value="InterPro"/>
</dbReference>
<dbReference type="InterPro" id="IPR006187">
    <property type="entry name" value="Claudin"/>
</dbReference>
<evidence type="ECO:0000256" key="5">
    <source>
        <dbReference type="ARBA" id="ARBA00022475"/>
    </source>
</evidence>
<dbReference type="Proteomes" id="UP000008143">
    <property type="component" value="Chromosome 2"/>
</dbReference>
<keyword evidence="8 10" id="KW-1133">Transmembrane helix</keyword>
<keyword evidence="12" id="KW-1185">Reference proteome</keyword>
<evidence type="ECO:0000313" key="15">
    <source>
        <dbReference type="Xenbase" id="XB-GENE-6462643"/>
    </source>
</evidence>
<dbReference type="AlphaFoldDB" id="A0A803K7Z4"/>
<evidence type="ECO:0000256" key="6">
    <source>
        <dbReference type="ARBA" id="ARBA00022692"/>
    </source>
</evidence>
<feature type="transmembrane region" description="Helical" evidence="10">
    <location>
        <begin position="12"/>
        <end position="32"/>
    </location>
</feature>
<protein>
    <submittedName>
        <fullName evidence="11 13">Claudin-34</fullName>
    </submittedName>
</protein>
<dbReference type="GO" id="GO:0005886">
    <property type="term" value="C:plasma membrane"/>
    <property type="evidence" value="ECO:0000318"/>
    <property type="project" value="GO_Central"/>
</dbReference>
<keyword evidence="7" id="KW-0965">Cell junction</keyword>
<dbReference type="GeneTree" id="ENSGT00390000005717"/>
<evidence type="ECO:0000256" key="10">
    <source>
        <dbReference type="SAM" id="Phobius"/>
    </source>
</evidence>
<evidence type="ECO:0000256" key="7">
    <source>
        <dbReference type="ARBA" id="ARBA00022949"/>
    </source>
</evidence>
<dbReference type="GO" id="GO:0070830">
    <property type="term" value="P:bicellular tight junction assembly"/>
    <property type="evidence" value="ECO:0000318"/>
    <property type="project" value="GO_Central"/>
</dbReference>
<keyword evidence="5" id="KW-1003">Cell membrane</keyword>
<dbReference type="Gene3D" id="1.20.140.150">
    <property type="match status" value="1"/>
</dbReference>
<dbReference type="OrthoDB" id="9895009at2759"/>
<evidence type="ECO:0000256" key="9">
    <source>
        <dbReference type="ARBA" id="ARBA00023136"/>
    </source>
</evidence>
<name>A0A803K7Z4_XENTR</name>
<dbReference type="AGR" id="Xenbase:XB-GENE-6462643"/>
<evidence type="ECO:0000256" key="3">
    <source>
        <dbReference type="ARBA" id="ARBA00008295"/>
    </source>
</evidence>
<gene>
    <name evidence="11 13 14 15" type="primary">cldn34</name>
</gene>
<keyword evidence="9 10" id="KW-0472">Membrane</keyword>
<dbReference type="GO" id="GO:0007155">
    <property type="term" value="P:cell adhesion"/>
    <property type="evidence" value="ECO:0000318"/>
    <property type="project" value="GO_Central"/>
</dbReference>
<dbReference type="RefSeq" id="XP_012813069.1">
    <property type="nucleotide sequence ID" value="XM_012957615.3"/>
</dbReference>
<evidence type="ECO:0000313" key="14">
    <source>
        <dbReference type="RefSeq" id="XP_012813069.1"/>
    </source>
</evidence>
<reference evidence="11" key="2">
    <citation type="submission" date="2021-03" db="UniProtKB">
        <authorList>
            <consortium name="Ensembl"/>
        </authorList>
    </citation>
    <scope>IDENTIFICATION</scope>
</reference>
<proteinExistence type="inferred from homology"/>
<dbReference type="Ensembl" id="ENSXETT00000106768">
    <property type="protein sequence ID" value="ENSXETP00000116518"/>
    <property type="gene ID" value="ENSXETG00000045562"/>
</dbReference>
<feature type="transmembrane region" description="Helical" evidence="10">
    <location>
        <begin position="44"/>
        <end position="68"/>
    </location>
</feature>
<evidence type="ECO:0000313" key="13">
    <source>
        <dbReference type="RefSeq" id="XP_004911806.1"/>
    </source>
</evidence>
<accession>A0A803K7Z4</accession>
<evidence type="ECO:0000313" key="11">
    <source>
        <dbReference type="Ensembl" id="ENSXETP00000116494"/>
    </source>
</evidence>
<evidence type="ECO:0000313" key="12">
    <source>
        <dbReference type="Proteomes" id="UP000008143"/>
    </source>
</evidence>
<sequence>MPYLAHTANLQLAGFAFATVGWILGTITTGLVQWRVWYVSNTTIISSGIAWIGIWRTCFFSDVLVSSNQRVMYCQEFNVQDSFVPREIFVAQGLMIVAIILGAAGKAFSAFGLKNVYQGTPNVTVIPRRFIAAGVLTMLSSVFIIIPVAWNLHSVVNNFSIYFPSSYDMPSSPEKQEVGAAIAVGIVSSIFLFFSGTFFLSYKLPYNVDPRVFPLSSDDILCDGLSFATSITPRTNSIASRRSSNQILNCDGIPNEAFELDEKL</sequence>
<comment type="similarity">
    <text evidence="3">Belongs to the claudin family.</text>
</comment>
<dbReference type="Pfam" id="PF13903">
    <property type="entry name" value="Claudin_2"/>
    <property type="match status" value="1"/>
</dbReference>
<dbReference type="KEGG" id="xtr:101732192"/>
<reference evidence="11" key="1">
    <citation type="journal article" date="2010" name="Science">
        <title>The genome of the Western clawed frog Xenopus tropicalis.</title>
        <authorList>
            <person name="Hellsten U."/>
            <person name="Harland R.M."/>
            <person name="Gilchrist M.J."/>
            <person name="Hendrix D."/>
            <person name="Jurka J."/>
            <person name="Kapitonov V."/>
            <person name="Ovcharenko I."/>
            <person name="Putnam N.H."/>
            <person name="Shu S."/>
            <person name="Taher L."/>
            <person name="Blitz I.L."/>
            <person name="Blumberg B."/>
            <person name="Dichmann D.S."/>
            <person name="Dubchak I."/>
            <person name="Amaya E."/>
            <person name="Detter J.C."/>
            <person name="Fletcher R."/>
            <person name="Gerhard D.S."/>
            <person name="Goodstein D."/>
            <person name="Graves T."/>
            <person name="Grigoriev I.V."/>
            <person name="Grimwood J."/>
            <person name="Kawashima T."/>
            <person name="Lindquist E."/>
            <person name="Lucas S.M."/>
            <person name="Mead P.E."/>
            <person name="Mitros T."/>
            <person name="Ogino H."/>
            <person name="Ohta Y."/>
            <person name="Poliakov A.V."/>
            <person name="Pollet N."/>
            <person name="Robert J."/>
            <person name="Salamov A."/>
            <person name="Sater A.K."/>
            <person name="Schmutz J."/>
            <person name="Terry A."/>
            <person name="Vize P.D."/>
            <person name="Warren W.C."/>
            <person name="Wells D."/>
            <person name="Wills A."/>
            <person name="Wilson R.K."/>
            <person name="Zimmerman L.B."/>
            <person name="Zorn A.M."/>
            <person name="Grainger R."/>
            <person name="Grammer T."/>
            <person name="Khokha M.K."/>
            <person name="Richardson P.M."/>
            <person name="Rokhsar D.S."/>
        </authorList>
    </citation>
    <scope>NUCLEOTIDE SEQUENCE [LARGE SCALE GENOMIC DNA]</scope>
    <source>
        <strain evidence="11">Nigerian</strain>
    </source>
</reference>
<dbReference type="Ensembl" id="ENSXETT00000107737">
    <property type="protein sequence ID" value="ENSXETP00000116494"/>
    <property type="gene ID" value="ENSXETG00000045562"/>
</dbReference>
<organism evidence="11">
    <name type="scientific">Xenopus tropicalis</name>
    <name type="common">Western clawed frog</name>
    <name type="synonym">Silurana tropicalis</name>
    <dbReference type="NCBI Taxonomy" id="8364"/>
    <lineage>
        <taxon>Eukaryota</taxon>
        <taxon>Metazoa</taxon>
        <taxon>Chordata</taxon>
        <taxon>Craniata</taxon>
        <taxon>Vertebrata</taxon>
        <taxon>Euteleostomi</taxon>
        <taxon>Amphibia</taxon>
        <taxon>Batrachia</taxon>
        <taxon>Anura</taxon>
        <taxon>Pipoidea</taxon>
        <taxon>Pipidae</taxon>
        <taxon>Xenopodinae</taxon>
        <taxon>Xenopus</taxon>
        <taxon>Silurana</taxon>
    </lineage>
</organism>
<dbReference type="Xenbase" id="XB-GENE-6462643">
    <property type="gene designation" value="cldn34"/>
</dbReference>
<keyword evidence="4" id="KW-0796">Tight junction</keyword>
<reference evidence="13 14" key="3">
    <citation type="submission" date="2025-04" db="UniProtKB">
        <authorList>
            <consortium name="RefSeq"/>
        </authorList>
    </citation>
    <scope>IDENTIFICATION</scope>
    <source>
        <strain evidence="13 14">Nigerian</strain>
        <tissue evidence="13 14">Liver and blood</tissue>
    </source>
</reference>
<evidence type="ECO:0000256" key="4">
    <source>
        <dbReference type="ARBA" id="ARBA00022427"/>
    </source>
</evidence>
<evidence type="ECO:0000256" key="2">
    <source>
        <dbReference type="ARBA" id="ARBA00004651"/>
    </source>
</evidence>
<dbReference type="InterPro" id="IPR004031">
    <property type="entry name" value="PMP22/EMP/MP20/Claudin"/>
</dbReference>
<dbReference type="GO" id="GO:0005923">
    <property type="term" value="C:bicellular tight junction"/>
    <property type="evidence" value="ECO:0000318"/>
    <property type="project" value="GO_Central"/>
</dbReference>
<feature type="transmembrane region" description="Helical" evidence="10">
    <location>
        <begin position="178"/>
        <end position="202"/>
    </location>
</feature>
<dbReference type="GeneID" id="101732192"/>
<dbReference type="RefSeq" id="XP_004911806.1">
    <property type="nucleotide sequence ID" value="XM_004911749.4"/>
</dbReference>
<dbReference type="OMA" id="HVSSGYK"/>
<feature type="transmembrane region" description="Helical" evidence="10">
    <location>
        <begin position="88"/>
        <end position="109"/>
    </location>
</feature>
<feature type="transmembrane region" description="Helical" evidence="10">
    <location>
        <begin position="130"/>
        <end position="150"/>
    </location>
</feature>
<dbReference type="PRINTS" id="PR01077">
    <property type="entry name" value="CLAUDIN"/>
</dbReference>
<comment type="subcellular location">
    <subcellularLocation>
        <location evidence="1">Cell junction</location>
        <location evidence="1">Tight junction</location>
    </subcellularLocation>
    <subcellularLocation>
        <location evidence="2">Cell membrane</location>
        <topology evidence="2">Multi-pass membrane protein</topology>
    </subcellularLocation>
</comment>
<evidence type="ECO:0000256" key="1">
    <source>
        <dbReference type="ARBA" id="ARBA00004435"/>
    </source>
</evidence>